<evidence type="ECO:0000256" key="6">
    <source>
        <dbReference type="ARBA" id="ARBA00022833"/>
    </source>
</evidence>
<sequence length="760" mass="86801">MFVKTFVSQICKSGSINILLKLLLFLLSFIPGVCAMTTTKRTQPIWSQGNISDVPRLKLFNSLTRKKEIFVPKNGNKVNWYSCGPTVYDASHMGHARSYITFDILRRVLMDYFHYDVEYVMNITDIDDKIIKRARQIYLFEEYLKIVTDKKMVQKDIILALNDLKKDIEQMDADKKTMTLKAIDKLSSVSKLIESTSLESLNLILDDIKDPFGAYLDKVNSADITDNSIFVALPRFWETDFHSNMTSLNILPPDKLSRVSEYIPEIIDYITSIIKNGYAYESNGSVYFDVAEFDSKPIHHYAKLVPEAYGDSKSLLDGEGDLSVSAVNEKHSPNDFALWKRSKNGEPWWESPWGKGRPGWHIECSVMASSILGQTLDIHTGGIDLKFPHHDNEIAQAEAYYNNKEWVRFFLHSGHLTISGCKMSKSLKNFITIDDALKNNTSRQLRLAFLLHSWKDTLDYSESTMESAMSCEKVLNEFFLNVKSLLRRRNDVKLAVSYSKWLPSEKELDKKFNLCKSNVHAALCDNVDTKAALEAIKECIFACNIYLRDCSSADVNHYLLLNIAKYITGILKIFGIQTANEIGFPVSEQSSSNDVETIITPYLNILSDFRDSVRSIARTNGSKDILILCDYLRDEILPENGVRLEDADGKPTAIKFVGREAILREKRAKAKTEADKLAEKEKKKMELEQARAKKEELKKIHPKDLFKLETEKYLEFDENGLPTVDIQGNKISKGLTKKLQKIQLTHATQYNEYLKSIDKI</sequence>
<dbReference type="EC" id="6.1.1.16" evidence="2"/>
<dbReference type="Gene3D" id="3.40.50.620">
    <property type="entry name" value="HUPs"/>
    <property type="match status" value="1"/>
</dbReference>
<gene>
    <name evidence="15" type="ORF">CINCED_3A018977</name>
</gene>
<keyword evidence="4" id="KW-0479">Metal-binding</keyword>
<accession>A0A5E4MJ57</accession>
<dbReference type="NCBIfam" id="TIGR00435">
    <property type="entry name" value="cysS"/>
    <property type="match status" value="1"/>
</dbReference>
<dbReference type="Proteomes" id="UP000325440">
    <property type="component" value="Unassembled WGS sequence"/>
</dbReference>
<evidence type="ECO:0000256" key="11">
    <source>
        <dbReference type="ARBA" id="ARBA00039362"/>
    </source>
</evidence>
<keyword evidence="7" id="KW-0067">ATP-binding</keyword>
<keyword evidence="13" id="KW-0732">Signal</keyword>
<evidence type="ECO:0000259" key="14">
    <source>
        <dbReference type="Pfam" id="PF01406"/>
    </source>
</evidence>
<feature type="coiled-coil region" evidence="12">
    <location>
        <begin position="660"/>
        <end position="700"/>
    </location>
</feature>
<protein>
    <recommendedName>
        <fullName evidence="11">Cysteine--tRNA ligase, cytoplasmic</fullName>
        <ecNumber evidence="2">6.1.1.16</ecNumber>
    </recommendedName>
    <alternativeName>
        <fullName evidence="10">Cysteinyl-tRNA synthetase</fullName>
    </alternativeName>
</protein>
<feature type="signal peptide" evidence="13">
    <location>
        <begin position="1"/>
        <end position="35"/>
    </location>
</feature>
<evidence type="ECO:0000256" key="12">
    <source>
        <dbReference type="SAM" id="Coils"/>
    </source>
</evidence>
<keyword evidence="5" id="KW-0547">Nucleotide-binding</keyword>
<evidence type="ECO:0000256" key="10">
    <source>
        <dbReference type="ARBA" id="ARBA00031499"/>
    </source>
</evidence>
<dbReference type="InterPro" id="IPR014729">
    <property type="entry name" value="Rossmann-like_a/b/a_fold"/>
</dbReference>
<organism evidence="15 16">
    <name type="scientific">Cinara cedri</name>
    <dbReference type="NCBI Taxonomy" id="506608"/>
    <lineage>
        <taxon>Eukaryota</taxon>
        <taxon>Metazoa</taxon>
        <taxon>Ecdysozoa</taxon>
        <taxon>Arthropoda</taxon>
        <taxon>Hexapoda</taxon>
        <taxon>Insecta</taxon>
        <taxon>Pterygota</taxon>
        <taxon>Neoptera</taxon>
        <taxon>Paraneoptera</taxon>
        <taxon>Hemiptera</taxon>
        <taxon>Sternorrhyncha</taxon>
        <taxon>Aphidomorpha</taxon>
        <taxon>Aphidoidea</taxon>
        <taxon>Aphididae</taxon>
        <taxon>Lachninae</taxon>
        <taxon>Cinara</taxon>
    </lineage>
</organism>
<comment type="cofactor">
    <cofactor evidence="1">
        <name>Zn(2+)</name>
        <dbReference type="ChEBI" id="CHEBI:29105"/>
    </cofactor>
</comment>
<evidence type="ECO:0000256" key="4">
    <source>
        <dbReference type="ARBA" id="ARBA00022723"/>
    </source>
</evidence>
<dbReference type="CDD" id="cd00672">
    <property type="entry name" value="CysRS_core"/>
    <property type="match status" value="1"/>
</dbReference>
<evidence type="ECO:0000256" key="8">
    <source>
        <dbReference type="ARBA" id="ARBA00022917"/>
    </source>
</evidence>
<dbReference type="PRINTS" id="PR00983">
    <property type="entry name" value="TRNASYNTHCYS"/>
</dbReference>
<proteinExistence type="inferred from homology"/>
<keyword evidence="3 15" id="KW-0436">Ligase</keyword>
<dbReference type="SUPFAM" id="SSF47323">
    <property type="entry name" value="Anticodon-binding domain of a subclass of class I aminoacyl-tRNA synthetases"/>
    <property type="match status" value="1"/>
</dbReference>
<dbReference type="HAMAP" id="MF_00041">
    <property type="entry name" value="Cys_tRNA_synth"/>
    <property type="match status" value="1"/>
</dbReference>
<dbReference type="Pfam" id="PF01406">
    <property type="entry name" value="tRNA-synt_1e"/>
    <property type="match status" value="1"/>
</dbReference>
<dbReference type="OrthoDB" id="438179at2759"/>
<evidence type="ECO:0000256" key="13">
    <source>
        <dbReference type="SAM" id="SignalP"/>
    </source>
</evidence>
<evidence type="ECO:0000256" key="3">
    <source>
        <dbReference type="ARBA" id="ARBA00022598"/>
    </source>
</evidence>
<evidence type="ECO:0000313" key="15">
    <source>
        <dbReference type="EMBL" id="VVC32267.1"/>
    </source>
</evidence>
<dbReference type="EMBL" id="CABPRJ010000954">
    <property type="protein sequence ID" value="VVC32267.1"/>
    <property type="molecule type" value="Genomic_DNA"/>
</dbReference>
<dbReference type="GO" id="GO:0006423">
    <property type="term" value="P:cysteinyl-tRNA aminoacylation"/>
    <property type="evidence" value="ECO:0007669"/>
    <property type="project" value="InterPro"/>
</dbReference>
<feature type="domain" description="tRNA synthetases class I catalytic" evidence="14">
    <location>
        <begin position="70"/>
        <end position="469"/>
    </location>
</feature>
<dbReference type="GO" id="GO:0046872">
    <property type="term" value="F:metal ion binding"/>
    <property type="evidence" value="ECO:0007669"/>
    <property type="project" value="UniProtKB-KW"/>
</dbReference>
<dbReference type="InterPro" id="IPR032678">
    <property type="entry name" value="tRNA-synt_1_cat_dom"/>
</dbReference>
<dbReference type="AlphaFoldDB" id="A0A5E4MJ57"/>
<feature type="chain" id="PRO_5022978501" description="Cysteine--tRNA ligase, cytoplasmic" evidence="13">
    <location>
        <begin position="36"/>
        <end position="760"/>
    </location>
</feature>
<keyword evidence="9 15" id="KW-0030">Aminoacyl-tRNA synthetase</keyword>
<reference evidence="15 16" key="1">
    <citation type="submission" date="2019-08" db="EMBL/GenBank/DDBJ databases">
        <authorList>
            <person name="Alioto T."/>
            <person name="Alioto T."/>
            <person name="Gomez Garrido J."/>
        </authorList>
    </citation>
    <scope>NUCLEOTIDE SEQUENCE [LARGE SCALE GENOMIC DNA]</scope>
</reference>
<keyword evidence="8" id="KW-0648">Protein biosynthesis</keyword>
<dbReference type="PANTHER" id="PTHR10890:SF3">
    <property type="entry name" value="CYSTEINE--TRNA LIGASE, CYTOPLASMIC"/>
    <property type="match status" value="1"/>
</dbReference>
<evidence type="ECO:0000256" key="7">
    <source>
        <dbReference type="ARBA" id="ARBA00022840"/>
    </source>
</evidence>
<evidence type="ECO:0000256" key="9">
    <source>
        <dbReference type="ARBA" id="ARBA00023146"/>
    </source>
</evidence>
<name>A0A5E4MJ57_9HEMI</name>
<evidence type="ECO:0000256" key="1">
    <source>
        <dbReference type="ARBA" id="ARBA00001947"/>
    </source>
</evidence>
<evidence type="ECO:0000256" key="5">
    <source>
        <dbReference type="ARBA" id="ARBA00022741"/>
    </source>
</evidence>
<dbReference type="InterPro" id="IPR024909">
    <property type="entry name" value="Cys-tRNA/MSH_ligase"/>
</dbReference>
<dbReference type="GO" id="GO:0004817">
    <property type="term" value="F:cysteine-tRNA ligase activity"/>
    <property type="evidence" value="ECO:0007669"/>
    <property type="project" value="UniProtKB-EC"/>
</dbReference>
<keyword evidence="12" id="KW-0175">Coiled coil</keyword>
<dbReference type="InterPro" id="IPR015803">
    <property type="entry name" value="Cys-tRNA-ligase"/>
</dbReference>
<dbReference type="GO" id="GO:0005524">
    <property type="term" value="F:ATP binding"/>
    <property type="evidence" value="ECO:0007669"/>
    <property type="project" value="UniProtKB-KW"/>
</dbReference>
<dbReference type="PANTHER" id="PTHR10890">
    <property type="entry name" value="CYSTEINYL-TRNA SYNTHETASE"/>
    <property type="match status" value="1"/>
</dbReference>
<evidence type="ECO:0000313" key="16">
    <source>
        <dbReference type="Proteomes" id="UP000325440"/>
    </source>
</evidence>
<dbReference type="InterPro" id="IPR009080">
    <property type="entry name" value="tRNAsynth_Ia_anticodon-bd"/>
</dbReference>
<keyword evidence="6" id="KW-0862">Zinc</keyword>
<keyword evidence="16" id="KW-1185">Reference proteome</keyword>
<dbReference type="GO" id="GO:0005737">
    <property type="term" value="C:cytoplasm"/>
    <property type="evidence" value="ECO:0007669"/>
    <property type="project" value="TreeGrafter"/>
</dbReference>
<dbReference type="SUPFAM" id="SSF52374">
    <property type="entry name" value="Nucleotidylyl transferase"/>
    <property type="match status" value="1"/>
</dbReference>
<evidence type="ECO:0000256" key="2">
    <source>
        <dbReference type="ARBA" id="ARBA00012832"/>
    </source>
</evidence>